<dbReference type="InterPro" id="IPR011032">
    <property type="entry name" value="GroES-like_sf"/>
</dbReference>
<dbReference type="PaxDb" id="4113-PGSC0003DMT400028517"/>
<reference evidence="4" key="1">
    <citation type="journal article" date="2011" name="Nature">
        <title>Genome sequence and analysis of the tuber crop potato.</title>
        <authorList>
            <consortium name="The Potato Genome Sequencing Consortium"/>
        </authorList>
    </citation>
    <scope>NUCLEOTIDE SEQUENCE [LARGE SCALE GENOMIC DNA]</scope>
    <source>
        <strain evidence="4">cv. DM1-3 516 R44</strain>
    </source>
</reference>
<dbReference type="HOGENOM" id="CLU_1613669_0_0_1"/>
<dbReference type="SUPFAM" id="SSF50129">
    <property type="entry name" value="GroES-like"/>
    <property type="match status" value="1"/>
</dbReference>
<dbReference type="Pfam" id="PF16884">
    <property type="entry name" value="ADH_N_2"/>
    <property type="match status" value="1"/>
</dbReference>
<dbReference type="Gene3D" id="3.90.180.10">
    <property type="entry name" value="Medium-chain alcohol dehydrogenases, catalytic domain"/>
    <property type="match status" value="1"/>
</dbReference>
<proteinExistence type="predicted"/>
<dbReference type="PANTHER" id="PTHR43205:SF54">
    <property type="entry name" value="OXIDOREDUCTASE N-TERMINAL DOMAIN-CONTAINING PROTEIN"/>
    <property type="match status" value="1"/>
</dbReference>
<evidence type="ECO:0000313" key="3">
    <source>
        <dbReference type="EnsemblPlants" id="PGSC0003DMT400028517"/>
    </source>
</evidence>
<feature type="domain" description="Oxidoreductase N-terminal" evidence="2">
    <location>
        <begin position="8"/>
        <end position="78"/>
    </location>
</feature>
<evidence type="ECO:0000313" key="4">
    <source>
        <dbReference type="Proteomes" id="UP000011115"/>
    </source>
</evidence>
<dbReference type="eggNOG" id="KOG1196">
    <property type="taxonomic scope" value="Eukaryota"/>
</dbReference>
<evidence type="ECO:0000259" key="2">
    <source>
        <dbReference type="Pfam" id="PF16884"/>
    </source>
</evidence>
<dbReference type="GO" id="GO:0032440">
    <property type="term" value="F:2-alkenal reductase [NAD(P)H] activity"/>
    <property type="evidence" value="ECO:0000318"/>
    <property type="project" value="GO_Central"/>
</dbReference>
<accession>M1AR91</accession>
<dbReference type="EnsemblPlants" id="PGSC0003DMT400028517">
    <property type="protein sequence ID" value="PGSC0003DMT400028517"/>
    <property type="gene ID" value="PGSC0003DMG400010981"/>
</dbReference>
<dbReference type="Gramene" id="PGSC0003DMT400028517">
    <property type="protein sequence ID" value="PGSC0003DMT400028517"/>
    <property type="gene ID" value="PGSC0003DMG400010981"/>
</dbReference>
<evidence type="ECO:0000256" key="1">
    <source>
        <dbReference type="ARBA" id="ARBA00023002"/>
    </source>
</evidence>
<protein>
    <submittedName>
        <fullName evidence="3">Allyl alcohol dehydrogenase</fullName>
    </submittedName>
</protein>
<dbReference type="PANTHER" id="PTHR43205">
    <property type="entry name" value="PROSTAGLANDIN REDUCTASE"/>
    <property type="match status" value="1"/>
</dbReference>
<keyword evidence="4" id="KW-1185">Reference proteome</keyword>
<dbReference type="Proteomes" id="UP000011115">
    <property type="component" value="Unassembled WGS sequence"/>
</dbReference>
<dbReference type="InterPro" id="IPR045010">
    <property type="entry name" value="MDR_fam"/>
</dbReference>
<dbReference type="AlphaFoldDB" id="M1AR91"/>
<dbReference type="InParanoid" id="M1AR91"/>
<dbReference type="InterPro" id="IPR041694">
    <property type="entry name" value="ADH_N_2"/>
</dbReference>
<name>M1AR91_SOLTU</name>
<organism evidence="3 4">
    <name type="scientific">Solanum tuberosum</name>
    <name type="common">Potato</name>
    <dbReference type="NCBI Taxonomy" id="4113"/>
    <lineage>
        <taxon>Eukaryota</taxon>
        <taxon>Viridiplantae</taxon>
        <taxon>Streptophyta</taxon>
        <taxon>Embryophyta</taxon>
        <taxon>Tracheophyta</taxon>
        <taxon>Spermatophyta</taxon>
        <taxon>Magnoliopsida</taxon>
        <taxon>eudicotyledons</taxon>
        <taxon>Gunneridae</taxon>
        <taxon>Pentapetalae</taxon>
        <taxon>asterids</taxon>
        <taxon>lamiids</taxon>
        <taxon>Solanales</taxon>
        <taxon>Solanaceae</taxon>
        <taxon>Solanoideae</taxon>
        <taxon>Solaneae</taxon>
        <taxon>Solanum</taxon>
    </lineage>
</organism>
<reference evidence="3" key="2">
    <citation type="submission" date="2015-06" db="UniProtKB">
        <authorList>
            <consortium name="EnsemblPlants"/>
        </authorList>
    </citation>
    <scope>IDENTIFICATION</scope>
    <source>
        <strain evidence="3">DM1-3 516 R44</strain>
    </source>
</reference>
<keyword evidence="1" id="KW-0560">Oxidoreductase</keyword>
<sequence length="165" mass="19092">MGEEISNKQILLKDYVHGFPKESDMELKISSMKLKVPEDSNTVLVKNLYLSCDPYMRPRMKKTEGSYTDSFTPGSVSTKHNVDELECENKLRCLDVHGRSWSVCLSVEAKFKCFEPKLLDCAEFIATTLALSLVMMNRGRVRILSLWVLNSREGFTWYRTFYLRS</sequence>